<comment type="caution">
    <text evidence="2">The sequence shown here is derived from an EMBL/GenBank/DDBJ whole genome shotgun (WGS) entry which is preliminary data.</text>
</comment>
<accession>A0AAD3CFT6</accession>
<feature type="transmembrane region" description="Helical" evidence="1">
    <location>
        <begin position="103"/>
        <end position="123"/>
    </location>
</feature>
<feature type="transmembrane region" description="Helical" evidence="1">
    <location>
        <begin position="135"/>
        <end position="155"/>
    </location>
</feature>
<evidence type="ECO:0000313" key="2">
    <source>
        <dbReference type="EMBL" id="GFH44114.1"/>
    </source>
</evidence>
<dbReference type="Proteomes" id="UP001054902">
    <property type="component" value="Unassembled WGS sequence"/>
</dbReference>
<keyword evidence="1" id="KW-0472">Membrane</keyword>
<evidence type="ECO:0000313" key="3">
    <source>
        <dbReference type="Proteomes" id="UP001054902"/>
    </source>
</evidence>
<dbReference type="AlphaFoldDB" id="A0AAD3CFT6"/>
<feature type="transmembrane region" description="Helical" evidence="1">
    <location>
        <begin position="78"/>
        <end position="97"/>
    </location>
</feature>
<reference evidence="2 3" key="1">
    <citation type="journal article" date="2021" name="Sci. Rep.">
        <title>The genome of the diatom Chaetoceros tenuissimus carries an ancient integrated fragment of an extant virus.</title>
        <authorList>
            <person name="Hongo Y."/>
            <person name="Kimura K."/>
            <person name="Takaki Y."/>
            <person name="Yoshida Y."/>
            <person name="Baba S."/>
            <person name="Kobayashi G."/>
            <person name="Nagasaki K."/>
            <person name="Hano T."/>
            <person name="Tomaru Y."/>
        </authorList>
    </citation>
    <scope>NUCLEOTIDE SEQUENCE [LARGE SCALE GENOMIC DNA]</scope>
    <source>
        <strain evidence="2 3">NIES-3715</strain>
    </source>
</reference>
<sequence>MMSSTEYENPQTVAIASNDIEEGKKEPCQSTLKIFDDLKAEVTSPAVAIPLASNQDGPKNSPDAGEIVFCCDTRVASMCWLAISIFLESAALVLSFLQGINPVSIGFSVFFLSLDGSGFTGCVKVKKEQVKVGFIGFNIKWVLNLVGLAILAANWKSFLDQMDTTYNDETLNSSRAIFISIGSFIVLFYITGALVMRQFMKEIDAHIFVPADAQH</sequence>
<proteinExistence type="predicted"/>
<feature type="transmembrane region" description="Helical" evidence="1">
    <location>
        <begin position="175"/>
        <end position="196"/>
    </location>
</feature>
<evidence type="ECO:0000256" key="1">
    <source>
        <dbReference type="SAM" id="Phobius"/>
    </source>
</evidence>
<organism evidence="2 3">
    <name type="scientific">Chaetoceros tenuissimus</name>
    <dbReference type="NCBI Taxonomy" id="426638"/>
    <lineage>
        <taxon>Eukaryota</taxon>
        <taxon>Sar</taxon>
        <taxon>Stramenopiles</taxon>
        <taxon>Ochrophyta</taxon>
        <taxon>Bacillariophyta</taxon>
        <taxon>Coscinodiscophyceae</taxon>
        <taxon>Chaetocerotophycidae</taxon>
        <taxon>Chaetocerotales</taxon>
        <taxon>Chaetocerotaceae</taxon>
        <taxon>Chaetoceros</taxon>
    </lineage>
</organism>
<keyword evidence="1" id="KW-1133">Transmembrane helix</keyword>
<dbReference type="EMBL" id="BLLK01000019">
    <property type="protein sequence ID" value="GFH44114.1"/>
    <property type="molecule type" value="Genomic_DNA"/>
</dbReference>
<keyword evidence="3" id="KW-1185">Reference proteome</keyword>
<gene>
    <name evidence="2" type="ORF">CTEN210_00588</name>
</gene>
<name>A0AAD3CFT6_9STRA</name>
<keyword evidence="1" id="KW-0812">Transmembrane</keyword>
<protein>
    <submittedName>
        <fullName evidence="2">Uncharacterized protein</fullName>
    </submittedName>
</protein>